<dbReference type="Pfam" id="PF24143">
    <property type="entry name" value="Beta-sand_ComC_2nd"/>
    <property type="match status" value="1"/>
</dbReference>
<reference evidence="6" key="1">
    <citation type="journal article" date="2011" name="Genome Biol.">
        <title>Comparative genomics of the social amoebae Dictyostelium discoideum and Dictyostelium purpureum.</title>
        <authorList>
            <consortium name="US DOE Joint Genome Institute (JGI-PGF)"/>
            <person name="Sucgang R."/>
            <person name="Kuo A."/>
            <person name="Tian X."/>
            <person name="Salerno W."/>
            <person name="Parikh A."/>
            <person name="Feasley C.L."/>
            <person name="Dalin E."/>
            <person name="Tu H."/>
            <person name="Huang E."/>
            <person name="Barry K."/>
            <person name="Lindquist E."/>
            <person name="Shapiro H."/>
            <person name="Bruce D."/>
            <person name="Schmutz J."/>
            <person name="Salamov A."/>
            <person name="Fey P."/>
            <person name="Gaudet P."/>
            <person name="Anjard C."/>
            <person name="Babu M.M."/>
            <person name="Basu S."/>
            <person name="Bushmanova Y."/>
            <person name="van der Wel H."/>
            <person name="Katoh-Kurasawa M."/>
            <person name="Dinh C."/>
            <person name="Coutinho P.M."/>
            <person name="Saito T."/>
            <person name="Elias M."/>
            <person name="Schaap P."/>
            <person name="Kay R.R."/>
            <person name="Henrissat B."/>
            <person name="Eichinger L."/>
            <person name="Rivero F."/>
            <person name="Putnam N.H."/>
            <person name="West C.M."/>
            <person name="Loomis W.F."/>
            <person name="Chisholm R.L."/>
            <person name="Shaulsky G."/>
            <person name="Strassmann J.E."/>
            <person name="Queller D.C."/>
            <person name="Kuspa A."/>
            <person name="Grigoriev I.V."/>
        </authorList>
    </citation>
    <scope>NUCLEOTIDE SEQUENCE [LARGE SCALE GENOMIC DNA]</scope>
    <source>
        <strain evidence="6">QSDP1</strain>
    </source>
</reference>
<dbReference type="eggNOG" id="ENOG502SC7H">
    <property type="taxonomic scope" value="Eukaryota"/>
</dbReference>
<dbReference type="Pfam" id="PF22933">
    <property type="entry name" value="ComC_SSD"/>
    <property type="match status" value="1"/>
</dbReference>
<dbReference type="InParanoid" id="F1A2E8"/>
<dbReference type="InterPro" id="IPR014756">
    <property type="entry name" value="Ig_E-set"/>
</dbReference>
<evidence type="ECO:0000313" key="6">
    <source>
        <dbReference type="Proteomes" id="UP000001064"/>
    </source>
</evidence>
<dbReference type="OMA" id="CHIENTT"/>
<keyword evidence="6" id="KW-1185">Reference proteome</keyword>
<dbReference type="Gene3D" id="2.60.40.10">
    <property type="entry name" value="Immunoglobulins"/>
    <property type="match status" value="1"/>
</dbReference>
<evidence type="ECO:0000259" key="3">
    <source>
        <dbReference type="Pfam" id="PF22933"/>
    </source>
</evidence>
<name>F1A2E8_DICPU</name>
<dbReference type="CDD" id="cd00603">
    <property type="entry name" value="IPT_PCSR"/>
    <property type="match status" value="1"/>
</dbReference>
<feature type="domain" description="IPT/TIG" evidence="2">
    <location>
        <begin position="323"/>
        <end position="384"/>
    </location>
</feature>
<dbReference type="InterPro" id="IPR057015">
    <property type="entry name" value="B-sand_ComC_2nd"/>
</dbReference>
<proteinExistence type="predicted"/>
<dbReference type="Proteomes" id="UP000001064">
    <property type="component" value="Unassembled WGS sequence"/>
</dbReference>
<evidence type="ECO:0000259" key="4">
    <source>
        <dbReference type="Pfam" id="PF24143"/>
    </source>
</evidence>
<feature type="domain" description="ComC supersandwich" evidence="3">
    <location>
        <begin position="437"/>
        <end position="644"/>
    </location>
</feature>
<organism evidence="5 6">
    <name type="scientific">Dictyostelium purpureum</name>
    <name type="common">Slime mold</name>
    <dbReference type="NCBI Taxonomy" id="5786"/>
    <lineage>
        <taxon>Eukaryota</taxon>
        <taxon>Amoebozoa</taxon>
        <taxon>Evosea</taxon>
        <taxon>Eumycetozoa</taxon>
        <taxon>Dictyostelia</taxon>
        <taxon>Dictyosteliales</taxon>
        <taxon>Dictyosteliaceae</taxon>
        <taxon>Dictyostelium</taxon>
    </lineage>
</organism>
<feature type="domain" description="EGF-like" evidence="4">
    <location>
        <begin position="189"/>
        <end position="243"/>
    </location>
</feature>
<evidence type="ECO:0000259" key="2">
    <source>
        <dbReference type="Pfam" id="PF01833"/>
    </source>
</evidence>
<keyword evidence="1" id="KW-0812">Transmembrane</keyword>
<accession>F1A2E8</accession>
<keyword evidence="1" id="KW-0472">Membrane</keyword>
<dbReference type="PANTHER" id="PTHR24032:SF39">
    <property type="entry name" value="EGF-LIKE DOMAIN-CONTAINING PROTEIN"/>
    <property type="match status" value="1"/>
</dbReference>
<evidence type="ECO:0000256" key="1">
    <source>
        <dbReference type="SAM" id="Phobius"/>
    </source>
</evidence>
<dbReference type="VEuPathDB" id="AmoebaDB:DICPUDRAFT_42576"/>
<keyword evidence="1" id="KW-1133">Transmembrane helix</keyword>
<dbReference type="EMBL" id="GL871408">
    <property type="protein sequence ID" value="EGC29638.1"/>
    <property type="molecule type" value="Genomic_DNA"/>
</dbReference>
<dbReference type="GeneID" id="10505157"/>
<dbReference type="SUPFAM" id="SSF81296">
    <property type="entry name" value="E set domains"/>
    <property type="match status" value="1"/>
</dbReference>
<gene>
    <name evidence="5" type="ORF">DICPUDRAFT_42576</name>
</gene>
<feature type="transmembrane region" description="Helical" evidence="1">
    <location>
        <begin position="651"/>
        <end position="671"/>
    </location>
</feature>
<protein>
    <submittedName>
        <fullName evidence="5">Uncharacterized protein</fullName>
    </submittedName>
</protein>
<dbReference type="OrthoDB" id="26095at2759"/>
<dbReference type="InterPro" id="IPR053331">
    <property type="entry name" value="EGF-like_comC"/>
</dbReference>
<evidence type="ECO:0000313" key="5">
    <source>
        <dbReference type="EMBL" id="EGC29638.1"/>
    </source>
</evidence>
<dbReference type="KEGG" id="dpp:DICPUDRAFT_42576"/>
<sequence length="738" mass="82772">MFGTNFKNLPDFKIFNDSSKKLDILEFRNCGIEGNIPTNKYLVKNARFDISGNNMNGAIDNSWCNGVDFTITDNNFSGALPFCFYCYLGIPSFYNKFSGNSFDNFNTLGTNCNYSSKPNIASTPFTIWGENLGYDISNMKLTPSANFWGYTSYGNLLSGSFSGAPSKFNLTIVSLDLTYTLSLSITQPPIINQIIQKNDTLSFIGEYFTYNSSDTTIIIDNYQKCHIENTTFYQVDCVLDKQLRDRGFRPITAIVKKSFNNDLQTLNTSKTDFKLEYIVYSCGDCGNGYCNTVNATCICNEDWVTIEGYPTCMVPNHYISSTSQVPSKTGGEITLYGWFGTLHDHITVTVGNSVCDIISYDNTTIVCTAKPGSGSQKITVTQNKLEFHGKFYPFIGELLCPNNCTSPEHGTCIFGQCSCKKNYVGLDCGGDTSLNSTIESGSINFSSQASNFLISIDSINEVDIMDRVVDVWNLTNKWVPLVDSELSNKYTSVYSQSRQNSNATITLIIEQVPNSKDFSFAGVNFTINSGGTKFSIDIKEWTYKSNLNTLQLQISTTTEFKNKDPCISHDESTHSSSSNDQMLDSVNYLKVIKDSKTLYGRFLDRMLSDGRETTIETKIKSNSTSNIILTINLPHCKECILDPGMYYKEMIFFFFFQILIVFFFLDFSVLIDPNYINNNKNTCSNKKNWVIIVAVVVPVVVVSIVLVVVVVLYKKNTINIRIGLRNVSMRSLKDRSRN</sequence>
<dbReference type="RefSeq" id="XP_003293842.1">
    <property type="nucleotide sequence ID" value="XM_003293794.1"/>
</dbReference>
<dbReference type="PANTHER" id="PTHR24032">
    <property type="entry name" value="EGF-LIKE DOMAIN-CONTAINING PROTEIN-RELATED-RELATED"/>
    <property type="match status" value="1"/>
</dbReference>
<feature type="transmembrane region" description="Helical" evidence="1">
    <location>
        <begin position="691"/>
        <end position="713"/>
    </location>
</feature>
<dbReference type="InterPro" id="IPR054484">
    <property type="entry name" value="ComC_SSD"/>
</dbReference>
<dbReference type="Pfam" id="PF01833">
    <property type="entry name" value="TIG"/>
    <property type="match status" value="1"/>
</dbReference>
<dbReference type="InterPro" id="IPR002909">
    <property type="entry name" value="IPT_dom"/>
</dbReference>
<dbReference type="InterPro" id="IPR013783">
    <property type="entry name" value="Ig-like_fold"/>
</dbReference>
<dbReference type="AlphaFoldDB" id="F1A2E8"/>